<dbReference type="GO" id="GO:0046872">
    <property type="term" value="F:metal ion binding"/>
    <property type="evidence" value="ECO:0007669"/>
    <property type="project" value="UniProtKB-UniRule"/>
</dbReference>
<dbReference type="GO" id="GO:0006508">
    <property type="term" value="P:proteolysis"/>
    <property type="evidence" value="ECO:0007669"/>
    <property type="project" value="UniProtKB-KW"/>
</dbReference>
<accession>A0A3S4AQD3</accession>
<evidence type="ECO:0000256" key="3">
    <source>
        <dbReference type="ARBA" id="ARBA00022723"/>
    </source>
</evidence>
<feature type="domain" description="Peptidase M3A/M3B catalytic" evidence="9">
    <location>
        <begin position="262"/>
        <end position="733"/>
    </location>
</feature>
<dbReference type="Proteomes" id="UP000289323">
    <property type="component" value="Unassembled WGS sequence"/>
</dbReference>
<evidence type="ECO:0000256" key="2">
    <source>
        <dbReference type="ARBA" id="ARBA00022670"/>
    </source>
</evidence>
<comment type="cofactor">
    <cofactor evidence="7">
        <name>Zn(2+)</name>
        <dbReference type="ChEBI" id="CHEBI:29105"/>
    </cofactor>
    <text evidence="7">Binds 1 zinc ion.</text>
</comment>
<dbReference type="InterPro" id="IPR024077">
    <property type="entry name" value="Neurolysin/TOP_dom2"/>
</dbReference>
<dbReference type="Gene3D" id="3.40.390.10">
    <property type="entry name" value="Collagenase (Catalytic Domain)"/>
    <property type="match status" value="1"/>
</dbReference>
<keyword evidence="3 7" id="KW-0479">Metal-binding</keyword>
<sequence length="744" mass="82624">MPPHQPPQPTPPPPPPPFAAFASLDPAAMLATARAILEQSARLHDRLAATLTPETATFGNLIRPLIDDANAAAAPLCMLGRLQAAASPHATVRAAAREVQKMADAAEDAMFARADLASLVAAVRRRVGLSSSSSEAAAALSSSGRGKDIGQEQECGPEERYLVEWLYGQFVRAGAVVAGDESVAARVCALRAEVRELCLAAVGALAEADDGMWFTREELEGVPDSGLSGLKMEKGGDGGGQSDRFWVPFRGAYDVNVLRDAVRPETRRKYDIASDRRFPENVGRLENIIALRDEIARLLGYANHAELAMEEKMSRSVDEVTSQLRELQERLQPIHDLEIQRLQTLKLRHVSEQKGDRLDADDKKLHAWDWVFYASKLRAESYAVDTMKVAEYFEAAHTFARMLKVFERLFGLEFGEIETVTWHEDVRVYVVRDSGSEGGAFLGYLYVDLYNRPGKHQGDMHIPVQRGFVEASGLRHHPVSALLCKINRPAPGKPALLRYGQVITLFHELGHCIHNLVSRTKYGLPPPRDFVEIPSLVLEHWASVPEVLISLSKHYKGIKTGQTPDASRRTWDGMESESDSLPRDLAESVARTRSVNEAHVMLVMIHRALFDLTIHSPANHQAALEMDTTSLWNASRRDVVGVCTSEEPDEMSLAHGEFGHIFRKYDAGFFAYPMSAVWAADLFTHAFGDQPMNPEAGRRYRYSVLQPGSRIPPMEILERFLGRKRSTEPFFATLTRELESRPPA</sequence>
<dbReference type="InterPro" id="IPR024080">
    <property type="entry name" value="Neurolysin/TOP_N"/>
</dbReference>
<dbReference type="Gene3D" id="1.20.1050.40">
    <property type="entry name" value="Endopeptidase. Chain P, domain 1"/>
    <property type="match status" value="1"/>
</dbReference>
<evidence type="ECO:0000256" key="8">
    <source>
        <dbReference type="SAM" id="MobiDB-lite"/>
    </source>
</evidence>
<keyword evidence="4 7" id="KW-0378">Hydrolase</keyword>
<feature type="region of interest" description="Disordered" evidence="8">
    <location>
        <begin position="559"/>
        <end position="579"/>
    </location>
</feature>
<evidence type="ECO:0000259" key="9">
    <source>
        <dbReference type="Pfam" id="PF01432"/>
    </source>
</evidence>
<evidence type="ECO:0000256" key="6">
    <source>
        <dbReference type="ARBA" id="ARBA00023049"/>
    </source>
</evidence>
<dbReference type="PANTHER" id="PTHR11804">
    <property type="entry name" value="PROTEASE M3 THIMET OLIGOPEPTIDASE-RELATED"/>
    <property type="match status" value="1"/>
</dbReference>
<dbReference type="CDD" id="cd06455">
    <property type="entry name" value="M3A_TOP"/>
    <property type="match status" value="1"/>
</dbReference>
<evidence type="ECO:0000256" key="7">
    <source>
        <dbReference type="RuleBase" id="RU003435"/>
    </source>
</evidence>
<dbReference type="InterPro" id="IPR045090">
    <property type="entry name" value="Pept_M3A_M3B"/>
</dbReference>
<dbReference type="GO" id="GO:0004222">
    <property type="term" value="F:metalloendopeptidase activity"/>
    <property type="evidence" value="ECO:0007669"/>
    <property type="project" value="InterPro"/>
</dbReference>
<dbReference type="Pfam" id="PF01432">
    <property type="entry name" value="Peptidase_M3"/>
    <property type="match status" value="1"/>
</dbReference>
<gene>
    <name evidence="10" type="ORF">TT172_LOCUS5832</name>
</gene>
<dbReference type="InterPro" id="IPR024079">
    <property type="entry name" value="MetalloPept_cat_dom_sf"/>
</dbReference>
<dbReference type="AlphaFoldDB" id="A0A3S4AQD3"/>
<reference evidence="10 11" key="1">
    <citation type="submission" date="2018-04" db="EMBL/GenBank/DDBJ databases">
        <authorList>
            <person name="Huttner S."/>
            <person name="Dainat J."/>
        </authorList>
    </citation>
    <scope>NUCLEOTIDE SEQUENCE [LARGE SCALE GENOMIC DNA]</scope>
</reference>
<proteinExistence type="inferred from homology"/>
<evidence type="ECO:0000313" key="10">
    <source>
        <dbReference type="EMBL" id="SPQ23413.1"/>
    </source>
</evidence>
<dbReference type="EMBL" id="OUUZ01000010">
    <property type="protein sequence ID" value="SPQ23413.1"/>
    <property type="molecule type" value="Genomic_DNA"/>
</dbReference>
<keyword evidence="5 7" id="KW-0862">Zinc</keyword>
<keyword evidence="6 7" id="KW-0482">Metalloprotease</keyword>
<dbReference type="SUPFAM" id="SSF55486">
    <property type="entry name" value="Metalloproteases ('zincins'), catalytic domain"/>
    <property type="match status" value="1"/>
</dbReference>
<dbReference type="PANTHER" id="PTHR11804:SF84">
    <property type="entry name" value="SACCHAROLYSIN"/>
    <property type="match status" value="1"/>
</dbReference>
<evidence type="ECO:0000256" key="5">
    <source>
        <dbReference type="ARBA" id="ARBA00022833"/>
    </source>
</evidence>
<protein>
    <submittedName>
        <fullName evidence="10">D6a05ddb-253a-413a-a3e3-83a10414d449</fullName>
    </submittedName>
</protein>
<evidence type="ECO:0000256" key="4">
    <source>
        <dbReference type="ARBA" id="ARBA00022801"/>
    </source>
</evidence>
<dbReference type="InterPro" id="IPR001567">
    <property type="entry name" value="Pept_M3A_M3B_dom"/>
</dbReference>
<evidence type="ECO:0000313" key="11">
    <source>
        <dbReference type="Proteomes" id="UP000289323"/>
    </source>
</evidence>
<dbReference type="GO" id="GO:0006518">
    <property type="term" value="P:peptide metabolic process"/>
    <property type="evidence" value="ECO:0007669"/>
    <property type="project" value="TreeGrafter"/>
</dbReference>
<name>A0A3S4AQD3_9PEZI</name>
<organism evidence="10 11">
    <name type="scientific">Thermothielavioides terrestris</name>
    <dbReference type="NCBI Taxonomy" id="2587410"/>
    <lineage>
        <taxon>Eukaryota</taxon>
        <taxon>Fungi</taxon>
        <taxon>Dikarya</taxon>
        <taxon>Ascomycota</taxon>
        <taxon>Pezizomycotina</taxon>
        <taxon>Sordariomycetes</taxon>
        <taxon>Sordariomycetidae</taxon>
        <taxon>Sordariales</taxon>
        <taxon>Chaetomiaceae</taxon>
        <taxon>Thermothielavioides</taxon>
    </lineage>
</organism>
<keyword evidence="2 7" id="KW-0645">Protease</keyword>
<comment type="similarity">
    <text evidence="1 7">Belongs to the peptidase M3 family.</text>
</comment>
<dbReference type="GO" id="GO:0005758">
    <property type="term" value="C:mitochondrial intermembrane space"/>
    <property type="evidence" value="ECO:0007669"/>
    <property type="project" value="TreeGrafter"/>
</dbReference>
<evidence type="ECO:0000256" key="1">
    <source>
        <dbReference type="ARBA" id="ARBA00006040"/>
    </source>
</evidence>
<dbReference type="Gene3D" id="1.10.1370.10">
    <property type="entry name" value="Neurolysin, domain 3"/>
    <property type="match status" value="1"/>
</dbReference>